<dbReference type="OrthoDB" id="7067592at2"/>
<evidence type="ECO:0008006" key="3">
    <source>
        <dbReference type="Google" id="ProtNLM"/>
    </source>
</evidence>
<dbReference type="HOGENOM" id="CLU_1514732_0_0_6"/>
<dbReference type="Proteomes" id="UP000001947">
    <property type="component" value="Chromosome"/>
</dbReference>
<dbReference type="eggNOG" id="ENOG50342S3">
    <property type="taxonomic scope" value="Bacteria"/>
</dbReference>
<gene>
    <name evidence="1" type="ordered locus">Sde_2327</name>
</gene>
<dbReference type="STRING" id="203122.Sde_2327"/>
<keyword evidence="2" id="KW-1185">Reference proteome</keyword>
<accession>Q21I92</accession>
<dbReference type="RefSeq" id="WP_011468805.1">
    <property type="nucleotide sequence ID" value="NC_007912.1"/>
</dbReference>
<dbReference type="EMBL" id="CP000282">
    <property type="protein sequence ID" value="ABD81587.1"/>
    <property type="molecule type" value="Genomic_DNA"/>
</dbReference>
<organism evidence="1 2">
    <name type="scientific">Saccharophagus degradans (strain 2-40 / ATCC 43961 / DSM 17024)</name>
    <dbReference type="NCBI Taxonomy" id="203122"/>
    <lineage>
        <taxon>Bacteria</taxon>
        <taxon>Pseudomonadati</taxon>
        <taxon>Pseudomonadota</taxon>
        <taxon>Gammaproteobacteria</taxon>
        <taxon>Cellvibrionales</taxon>
        <taxon>Cellvibrionaceae</taxon>
        <taxon>Saccharophagus</taxon>
    </lineage>
</organism>
<name>Q21I92_SACD2</name>
<dbReference type="AlphaFoldDB" id="Q21I92"/>
<evidence type="ECO:0000313" key="1">
    <source>
        <dbReference type="EMBL" id="ABD81587.1"/>
    </source>
</evidence>
<proteinExistence type="predicted"/>
<reference evidence="1 2" key="1">
    <citation type="journal article" date="2008" name="PLoS Genet.">
        <title>Complete genome sequence of the complex carbohydrate-degrading marine bacterium, Saccharophagus degradans strain 2-40 T.</title>
        <authorList>
            <person name="Weiner R.M."/>
            <person name="Taylor L.E.II."/>
            <person name="Henrissat B."/>
            <person name="Hauser L."/>
            <person name="Land M."/>
            <person name="Coutinho P.M."/>
            <person name="Rancurel C."/>
            <person name="Saunders E.H."/>
            <person name="Longmire A.G."/>
            <person name="Zhang H."/>
            <person name="Bayer E.A."/>
            <person name="Gilbert H.J."/>
            <person name="Larimer F."/>
            <person name="Zhulin I.B."/>
            <person name="Ekborg N.A."/>
            <person name="Lamed R."/>
            <person name="Richardson P.M."/>
            <person name="Borovok I."/>
            <person name="Hutcheson S."/>
        </authorList>
    </citation>
    <scope>NUCLEOTIDE SEQUENCE [LARGE SCALE GENOMIC DNA]</scope>
    <source>
        <strain evidence="2">2-40 / ATCC 43961 / DSM 17024</strain>
    </source>
</reference>
<dbReference type="GeneID" id="98613990"/>
<sequence length="183" mass="19211">MKTKLIIILIVLFTISACTQLGGTRFKRSYVSIKDANDKTVGTLFVWEADASAAVLFEDGEACMQTALAIKTANIQAEAKLSDAILNLSETASSIAAQAATDGQAPASAGDLAKVTTTIQEAASMLTTTTERTAFLNIGMFYICQIAANKSINEAQANALINTLVTSSAGMQSYNNASKPDSQ</sequence>
<evidence type="ECO:0000313" key="2">
    <source>
        <dbReference type="Proteomes" id="UP000001947"/>
    </source>
</evidence>
<dbReference type="PROSITE" id="PS51257">
    <property type="entry name" value="PROKAR_LIPOPROTEIN"/>
    <property type="match status" value="1"/>
</dbReference>
<protein>
    <recommendedName>
        <fullName evidence="3">Lipoprotein</fullName>
    </recommendedName>
</protein>
<dbReference type="KEGG" id="sde:Sde_2327"/>